<evidence type="ECO:0000313" key="6">
    <source>
        <dbReference type="Proteomes" id="UP001551675"/>
    </source>
</evidence>
<dbReference type="PROSITE" id="PS00622">
    <property type="entry name" value="HTH_LUXR_1"/>
    <property type="match status" value="1"/>
</dbReference>
<dbReference type="PROSITE" id="PS50043">
    <property type="entry name" value="HTH_LUXR_2"/>
    <property type="match status" value="1"/>
</dbReference>
<keyword evidence="1" id="KW-0805">Transcription regulation</keyword>
<dbReference type="PANTHER" id="PTHR44688:SF16">
    <property type="entry name" value="DNA-BINDING TRANSCRIPTIONAL ACTIVATOR DEVR_DOSR"/>
    <property type="match status" value="1"/>
</dbReference>
<dbReference type="SMART" id="SM00421">
    <property type="entry name" value="HTH_LUXR"/>
    <property type="match status" value="1"/>
</dbReference>
<dbReference type="InterPro" id="IPR016032">
    <property type="entry name" value="Sig_transdc_resp-reg_C-effctor"/>
</dbReference>
<dbReference type="InterPro" id="IPR036388">
    <property type="entry name" value="WH-like_DNA-bd_sf"/>
</dbReference>
<evidence type="ECO:0000256" key="2">
    <source>
        <dbReference type="ARBA" id="ARBA00023125"/>
    </source>
</evidence>
<dbReference type="Pfam" id="PF00196">
    <property type="entry name" value="GerE"/>
    <property type="match status" value="1"/>
</dbReference>
<dbReference type="SUPFAM" id="SSF46894">
    <property type="entry name" value="C-terminal effector domain of the bipartite response regulators"/>
    <property type="match status" value="1"/>
</dbReference>
<gene>
    <name evidence="5" type="ORF">AB0I59_40395</name>
</gene>
<keyword evidence="2" id="KW-0238">DNA-binding</keyword>
<sequence length="349" mass="36974">MVNQARAREARRALSAVAAAGLGPADVQQEAIDVVGQVVPYDATCWAAVDPQTMLPTGSVTVDLNPSKQQEALFAEIEYGPSDCNSFADLARRQVPIGRLSDQPFGEVVRSRRVNELYKSIGVAFDLRASFVSDGACWGIAGLMRGPGGPDFSTAEADFLASVAPLIGIALRTANRSRMPGTSAGSGGPVVIVLDAGGEFKGATPAALEWLEAWEATRPGWLNVALQAVAAALSGSPTGTAYARMRDLSGTWVALRAAQLMPLDSSAERVLITVEPVPVDEVIGIMLTSYALTAREREVCEEVLTGRSTAEIADRLHLSAYTIQDYLKSIFAKVGVRSRNQLVGRLQGS</sequence>
<reference evidence="5 6" key="1">
    <citation type="submission" date="2024-06" db="EMBL/GenBank/DDBJ databases">
        <title>The Natural Products Discovery Center: Release of the First 8490 Sequenced Strains for Exploring Actinobacteria Biosynthetic Diversity.</title>
        <authorList>
            <person name="Kalkreuter E."/>
            <person name="Kautsar S.A."/>
            <person name="Yang D."/>
            <person name="Bader C.D."/>
            <person name="Teijaro C.N."/>
            <person name="Fluegel L."/>
            <person name="Davis C.M."/>
            <person name="Simpson J.R."/>
            <person name="Lauterbach L."/>
            <person name="Steele A.D."/>
            <person name="Gui C."/>
            <person name="Meng S."/>
            <person name="Li G."/>
            <person name="Viehrig K."/>
            <person name="Ye F."/>
            <person name="Su P."/>
            <person name="Kiefer A.F."/>
            <person name="Nichols A."/>
            <person name="Cepeda A.J."/>
            <person name="Yan W."/>
            <person name="Fan B."/>
            <person name="Jiang Y."/>
            <person name="Adhikari A."/>
            <person name="Zheng C.-J."/>
            <person name="Schuster L."/>
            <person name="Cowan T.M."/>
            <person name="Smanski M.J."/>
            <person name="Chevrette M.G."/>
            <person name="De Carvalho L.P.S."/>
            <person name="Shen B."/>
        </authorList>
    </citation>
    <scope>NUCLEOTIDE SEQUENCE [LARGE SCALE GENOMIC DNA]</scope>
    <source>
        <strain evidence="5 6">NPDC050100</strain>
    </source>
</reference>
<dbReference type="Proteomes" id="UP001551675">
    <property type="component" value="Unassembled WGS sequence"/>
</dbReference>
<keyword evidence="6" id="KW-1185">Reference proteome</keyword>
<proteinExistence type="predicted"/>
<evidence type="ECO:0000256" key="3">
    <source>
        <dbReference type="ARBA" id="ARBA00023163"/>
    </source>
</evidence>
<protein>
    <submittedName>
        <fullName evidence="5">Helix-turn-helix transcriptional regulator</fullName>
    </submittedName>
</protein>
<evidence type="ECO:0000313" key="5">
    <source>
        <dbReference type="EMBL" id="MEV0974887.1"/>
    </source>
</evidence>
<dbReference type="EMBL" id="JBFALK010000036">
    <property type="protein sequence ID" value="MEV0974887.1"/>
    <property type="molecule type" value="Genomic_DNA"/>
</dbReference>
<dbReference type="CDD" id="cd06170">
    <property type="entry name" value="LuxR_C_like"/>
    <property type="match status" value="1"/>
</dbReference>
<dbReference type="Gene3D" id="1.10.10.10">
    <property type="entry name" value="Winged helix-like DNA-binding domain superfamily/Winged helix DNA-binding domain"/>
    <property type="match status" value="1"/>
</dbReference>
<name>A0ABV3GTP4_MICGL</name>
<dbReference type="PRINTS" id="PR00038">
    <property type="entry name" value="HTHLUXR"/>
</dbReference>
<evidence type="ECO:0000256" key="1">
    <source>
        <dbReference type="ARBA" id="ARBA00023015"/>
    </source>
</evidence>
<comment type="caution">
    <text evidence="5">The sequence shown here is derived from an EMBL/GenBank/DDBJ whole genome shotgun (WGS) entry which is preliminary data.</text>
</comment>
<keyword evidence="3" id="KW-0804">Transcription</keyword>
<feature type="domain" description="HTH luxR-type" evidence="4">
    <location>
        <begin position="285"/>
        <end position="349"/>
    </location>
</feature>
<organism evidence="5 6">
    <name type="scientific">Microtetraspora glauca</name>
    <dbReference type="NCBI Taxonomy" id="1996"/>
    <lineage>
        <taxon>Bacteria</taxon>
        <taxon>Bacillati</taxon>
        <taxon>Actinomycetota</taxon>
        <taxon>Actinomycetes</taxon>
        <taxon>Streptosporangiales</taxon>
        <taxon>Streptosporangiaceae</taxon>
        <taxon>Microtetraspora</taxon>
    </lineage>
</organism>
<accession>A0ABV3GTP4</accession>
<evidence type="ECO:0000259" key="4">
    <source>
        <dbReference type="PROSITE" id="PS50043"/>
    </source>
</evidence>
<dbReference type="InterPro" id="IPR000792">
    <property type="entry name" value="Tscrpt_reg_LuxR_C"/>
</dbReference>
<dbReference type="RefSeq" id="WP_358141988.1">
    <property type="nucleotide sequence ID" value="NZ_JBFALK010000036.1"/>
</dbReference>
<dbReference type="PANTHER" id="PTHR44688">
    <property type="entry name" value="DNA-BINDING TRANSCRIPTIONAL ACTIVATOR DEVR_DOSR"/>
    <property type="match status" value="1"/>
</dbReference>